<feature type="transmembrane region" description="Helical" evidence="2">
    <location>
        <begin position="198"/>
        <end position="218"/>
    </location>
</feature>
<evidence type="ECO:0000313" key="4">
    <source>
        <dbReference type="Proteomes" id="UP001221757"/>
    </source>
</evidence>
<evidence type="ECO:0000313" key="3">
    <source>
        <dbReference type="EMBL" id="KAJ7662311.1"/>
    </source>
</evidence>
<proteinExistence type="predicted"/>
<reference evidence="3" key="1">
    <citation type="submission" date="2023-03" db="EMBL/GenBank/DDBJ databases">
        <title>Massive genome expansion in bonnet fungi (Mycena s.s.) driven by repeated elements and novel gene families across ecological guilds.</title>
        <authorList>
            <consortium name="Lawrence Berkeley National Laboratory"/>
            <person name="Harder C.B."/>
            <person name="Miyauchi S."/>
            <person name="Viragh M."/>
            <person name="Kuo A."/>
            <person name="Thoen E."/>
            <person name="Andreopoulos B."/>
            <person name="Lu D."/>
            <person name="Skrede I."/>
            <person name="Drula E."/>
            <person name="Henrissat B."/>
            <person name="Morin E."/>
            <person name="Kohler A."/>
            <person name="Barry K."/>
            <person name="LaButti K."/>
            <person name="Morin E."/>
            <person name="Salamov A."/>
            <person name="Lipzen A."/>
            <person name="Mereny Z."/>
            <person name="Hegedus B."/>
            <person name="Baldrian P."/>
            <person name="Stursova M."/>
            <person name="Weitz H."/>
            <person name="Taylor A."/>
            <person name="Grigoriev I.V."/>
            <person name="Nagy L.G."/>
            <person name="Martin F."/>
            <person name="Kauserud H."/>
        </authorList>
    </citation>
    <scope>NUCLEOTIDE SEQUENCE</scope>
    <source>
        <strain evidence="3">CBHHK067</strain>
    </source>
</reference>
<keyword evidence="2" id="KW-0472">Membrane</keyword>
<accession>A0AAD7G730</accession>
<name>A0AAD7G730_MYCRO</name>
<organism evidence="3 4">
    <name type="scientific">Mycena rosella</name>
    <name type="common">Pink bonnet</name>
    <name type="synonym">Agaricus rosellus</name>
    <dbReference type="NCBI Taxonomy" id="1033263"/>
    <lineage>
        <taxon>Eukaryota</taxon>
        <taxon>Fungi</taxon>
        <taxon>Dikarya</taxon>
        <taxon>Basidiomycota</taxon>
        <taxon>Agaricomycotina</taxon>
        <taxon>Agaricomycetes</taxon>
        <taxon>Agaricomycetidae</taxon>
        <taxon>Agaricales</taxon>
        <taxon>Marasmiineae</taxon>
        <taxon>Mycenaceae</taxon>
        <taxon>Mycena</taxon>
    </lineage>
</organism>
<gene>
    <name evidence="3" type="ORF">B0H17DRAFT_953217</name>
</gene>
<evidence type="ECO:0000256" key="1">
    <source>
        <dbReference type="SAM" id="MobiDB-lite"/>
    </source>
</evidence>
<evidence type="ECO:0000256" key="2">
    <source>
        <dbReference type="SAM" id="Phobius"/>
    </source>
</evidence>
<sequence>MNVACPDCGAPHWIDERVLPSSKHTPDFGMCCNSRKVQLDRLQEPPQPLHRLLTGTDAQAQEFRSHITQYNAALAFTSLGVSDDKNINRYGPNAWVFRILGNLHHLSGALTAPEGVSPSYAQLYMYDPTVALRQRMNRNSDLRGDTMQGLQTMLMDSHPYAAMYKEAYEVLEELGDDVEDAEVRLRALPRTDHRRYNLLKCMCVFIFLCPSPLLILHASSLPVPYRLSKFNFRLESTTIPCTPTERPRSAQGCAADTHGNSRTPSS</sequence>
<keyword evidence="4" id="KW-1185">Reference proteome</keyword>
<keyword evidence="2" id="KW-1133">Transmembrane helix</keyword>
<comment type="caution">
    <text evidence="3">The sequence shown here is derived from an EMBL/GenBank/DDBJ whole genome shotgun (WGS) entry which is preliminary data.</text>
</comment>
<keyword evidence="2" id="KW-0812">Transmembrane</keyword>
<feature type="region of interest" description="Disordered" evidence="1">
    <location>
        <begin position="241"/>
        <end position="266"/>
    </location>
</feature>
<dbReference type="AlphaFoldDB" id="A0AAD7G730"/>
<dbReference type="Proteomes" id="UP001221757">
    <property type="component" value="Unassembled WGS sequence"/>
</dbReference>
<dbReference type="EMBL" id="JARKIE010000243">
    <property type="protein sequence ID" value="KAJ7662311.1"/>
    <property type="molecule type" value="Genomic_DNA"/>
</dbReference>
<dbReference type="PANTHER" id="PTHR45786">
    <property type="entry name" value="DNA BINDING PROTEIN-LIKE"/>
    <property type="match status" value="1"/>
</dbReference>
<protein>
    <submittedName>
        <fullName evidence="3">Uncharacterized protein</fullName>
    </submittedName>
</protein>
<dbReference type="PANTHER" id="PTHR45786:SF74">
    <property type="entry name" value="ATP-DEPENDENT DNA HELICASE"/>
    <property type="match status" value="1"/>
</dbReference>